<dbReference type="InterPro" id="IPR050469">
    <property type="entry name" value="Diguanylate_Cyclase"/>
</dbReference>
<dbReference type="PANTHER" id="PTHR45138:SF9">
    <property type="entry name" value="DIGUANYLATE CYCLASE DGCM-RELATED"/>
    <property type="match status" value="1"/>
</dbReference>
<dbReference type="NCBIfam" id="TIGR00254">
    <property type="entry name" value="GGDEF"/>
    <property type="match status" value="1"/>
</dbReference>
<dbReference type="CDD" id="cd12914">
    <property type="entry name" value="PDC1_DGC_like"/>
    <property type="match status" value="1"/>
</dbReference>
<dbReference type="HOGENOM" id="CLU_000445_134_2_6"/>
<dbReference type="InterPro" id="IPR029787">
    <property type="entry name" value="Nucleotide_cyclase"/>
</dbReference>
<dbReference type="CDD" id="cd01949">
    <property type="entry name" value="GGDEF"/>
    <property type="match status" value="1"/>
</dbReference>
<gene>
    <name evidence="8" type="ORF">PKB_2826</name>
</gene>
<dbReference type="GO" id="GO:0052621">
    <property type="term" value="F:diguanylate cyclase activity"/>
    <property type="evidence" value="ECO:0007669"/>
    <property type="project" value="UniProtKB-EC"/>
</dbReference>
<dbReference type="PATRIC" id="fig|1301098.3.peg.2842"/>
<evidence type="ECO:0000256" key="3">
    <source>
        <dbReference type="ARBA" id="ARBA00012528"/>
    </source>
</evidence>
<dbReference type="eggNOG" id="COG3706">
    <property type="taxonomic scope" value="Bacteria"/>
</dbReference>
<dbReference type="KEGG" id="pkc:PKB_2826"/>
<feature type="transmembrane region" description="Helical" evidence="6">
    <location>
        <begin position="34"/>
        <end position="55"/>
    </location>
</feature>
<comment type="catalytic activity">
    <reaction evidence="4">
        <text>2 GTP = 3',3'-c-di-GMP + 2 diphosphate</text>
        <dbReference type="Rhea" id="RHEA:24898"/>
        <dbReference type="ChEBI" id="CHEBI:33019"/>
        <dbReference type="ChEBI" id="CHEBI:37565"/>
        <dbReference type="ChEBI" id="CHEBI:58805"/>
        <dbReference type="EC" id="2.7.7.65"/>
    </reaction>
</comment>
<dbReference type="Gene3D" id="3.30.70.270">
    <property type="match status" value="1"/>
</dbReference>
<dbReference type="InterPro" id="IPR000160">
    <property type="entry name" value="GGDEF_dom"/>
</dbReference>
<dbReference type="GO" id="GO:1902201">
    <property type="term" value="P:negative regulation of bacterial-type flagellum-dependent cell motility"/>
    <property type="evidence" value="ECO:0007669"/>
    <property type="project" value="TreeGrafter"/>
</dbReference>
<dbReference type="Pfam" id="PF00990">
    <property type="entry name" value="GGDEF"/>
    <property type="match status" value="1"/>
</dbReference>
<name>A0A024HI98_PSEKB</name>
<dbReference type="SUPFAM" id="SSF55073">
    <property type="entry name" value="Nucleotide cyclase"/>
    <property type="match status" value="1"/>
</dbReference>
<dbReference type="SMART" id="SM00267">
    <property type="entry name" value="GGDEF"/>
    <property type="match status" value="1"/>
</dbReference>
<evidence type="ECO:0000256" key="5">
    <source>
        <dbReference type="SAM" id="Coils"/>
    </source>
</evidence>
<reference evidence="8 9" key="2">
    <citation type="submission" date="2014-05" db="EMBL/GenBank/DDBJ databases">
        <title>Genome sequence of the 3-chlorobenzoate degrading bacterium Pseudomonas knackmussii B13 shows multiple evidence for horizontal gene transfer.</title>
        <authorList>
            <person name="Miyazaki R."/>
            <person name="Bertelli C."/>
            <person name="Falquet L."/>
            <person name="Robinson-Rechavi M."/>
            <person name="Gharib W."/>
            <person name="Roy S."/>
            <person name="Van der Meer J.R."/>
        </authorList>
    </citation>
    <scope>NUCLEOTIDE SEQUENCE [LARGE SCALE GENOMIC DNA]</scope>
    <source>
        <strain evidence="8 9">B13</strain>
    </source>
</reference>
<evidence type="ECO:0000313" key="9">
    <source>
        <dbReference type="Proteomes" id="UP000025241"/>
    </source>
</evidence>
<feature type="domain" description="GGDEF" evidence="7">
    <location>
        <begin position="392"/>
        <end position="529"/>
    </location>
</feature>
<dbReference type="PANTHER" id="PTHR45138">
    <property type="entry name" value="REGULATORY COMPONENTS OF SENSORY TRANSDUCTION SYSTEM"/>
    <property type="match status" value="1"/>
</dbReference>
<evidence type="ECO:0000256" key="2">
    <source>
        <dbReference type="ARBA" id="ARBA00004533"/>
    </source>
</evidence>
<comment type="subcellular location">
    <subcellularLocation>
        <location evidence="2">Cell inner membrane</location>
    </subcellularLocation>
</comment>
<dbReference type="Pfam" id="PF22588">
    <property type="entry name" value="dCache_1_like"/>
    <property type="match status" value="1"/>
</dbReference>
<keyword evidence="5" id="KW-0175">Coiled coil</keyword>
<dbReference type="FunFam" id="3.30.70.270:FF:000001">
    <property type="entry name" value="Diguanylate cyclase domain protein"/>
    <property type="match status" value="1"/>
</dbReference>
<dbReference type="STRING" id="1301098.PKB_2826"/>
<dbReference type="EC" id="2.7.7.65" evidence="3"/>
<feature type="coiled-coil region" evidence="5">
    <location>
        <begin position="337"/>
        <end position="364"/>
    </location>
</feature>
<organism evidence="8 9">
    <name type="scientific">Pseudomonas knackmussii (strain DSM 6978 / CCUG 54928 / LMG 23759 / B13)</name>
    <dbReference type="NCBI Taxonomy" id="1301098"/>
    <lineage>
        <taxon>Bacteria</taxon>
        <taxon>Pseudomonadati</taxon>
        <taxon>Pseudomonadota</taxon>
        <taxon>Gammaproteobacteria</taxon>
        <taxon>Pseudomonadales</taxon>
        <taxon>Pseudomonadaceae</taxon>
        <taxon>Pseudomonas</taxon>
    </lineage>
</organism>
<dbReference type="AlphaFoldDB" id="A0A024HI98"/>
<dbReference type="EMBL" id="HG322950">
    <property type="protein sequence ID" value="CDF84173.1"/>
    <property type="molecule type" value="Genomic_DNA"/>
</dbReference>
<dbReference type="InterPro" id="IPR043128">
    <property type="entry name" value="Rev_trsase/Diguanyl_cyclase"/>
</dbReference>
<feature type="transmembrane region" description="Helical" evidence="6">
    <location>
        <begin position="309"/>
        <end position="327"/>
    </location>
</feature>
<sequence length="536" mass="59858">MSVNDSPNACSRGYNPRLRRPAAMDFRLKRDLRLATLFMSLGCASVVLLTAWQIWTIRQESLRHTEINTLNLARALNTHTEGVFKQCELLLLDLGNEVEADGTGPAQLQHLSKLIALQKEALPQVNSIALYDERGDWLLSSQGRVPAGTEGADRDFFSYHREHPGRSIYIGEPIRSRTTGDWVISVSQRLERPDGSFAGVVAVGVSLQYFLGLYRDIEIGKTGAIGLTTSTGRLLVRYPFDEKDIGLDLSGSPLISQALKDAPYATASYSSKRDGTPRIYAFVRSDRYALVTGVAMGRDEALQSWQRQALQTIVVVALLLAILGLLGRRLVRSIRQRIRSERQLRDTQKRLLELNQELEALASQDSLTGLANRRHFDEYLEKELLRSRRDGSALSLLLVDVDYFKAYNDHYGHPAGDRCLQQIADILRGSARRPADLVARYGGEELALVLPETDAEGARHFAEQLLVRLRRAQIPHAGSPFRIVTASFGVATVHADSERPTSLQLIDEADRCLYQAKQDGRNRWVMALAQVSARTQ</sequence>
<dbReference type="GO" id="GO:0043709">
    <property type="term" value="P:cell adhesion involved in single-species biofilm formation"/>
    <property type="evidence" value="ECO:0007669"/>
    <property type="project" value="TreeGrafter"/>
</dbReference>
<dbReference type="PROSITE" id="PS50887">
    <property type="entry name" value="GGDEF"/>
    <property type="match status" value="1"/>
</dbReference>
<proteinExistence type="predicted"/>
<dbReference type="InterPro" id="IPR054327">
    <property type="entry name" value="His-kinase-like_sensor"/>
</dbReference>
<accession>A0A024HI98</accession>
<evidence type="ECO:0000256" key="4">
    <source>
        <dbReference type="ARBA" id="ARBA00034247"/>
    </source>
</evidence>
<keyword evidence="6" id="KW-0812">Transmembrane</keyword>
<evidence type="ECO:0000256" key="6">
    <source>
        <dbReference type="SAM" id="Phobius"/>
    </source>
</evidence>
<dbReference type="Gene3D" id="3.30.450.20">
    <property type="entry name" value="PAS domain"/>
    <property type="match status" value="2"/>
</dbReference>
<evidence type="ECO:0000256" key="1">
    <source>
        <dbReference type="ARBA" id="ARBA00001946"/>
    </source>
</evidence>
<protein>
    <recommendedName>
        <fullName evidence="3">diguanylate cyclase</fullName>
        <ecNumber evidence="3">2.7.7.65</ecNumber>
    </recommendedName>
</protein>
<dbReference type="GO" id="GO:0005886">
    <property type="term" value="C:plasma membrane"/>
    <property type="evidence" value="ECO:0007669"/>
    <property type="project" value="UniProtKB-SubCell"/>
</dbReference>
<evidence type="ECO:0000259" key="7">
    <source>
        <dbReference type="PROSITE" id="PS50887"/>
    </source>
</evidence>
<keyword evidence="6" id="KW-0472">Membrane</keyword>
<keyword evidence="6" id="KW-1133">Transmembrane helix</keyword>
<dbReference type="CDD" id="cd12915">
    <property type="entry name" value="PDC2_DGC_like"/>
    <property type="match status" value="1"/>
</dbReference>
<dbReference type="Proteomes" id="UP000025241">
    <property type="component" value="Chromosome I"/>
</dbReference>
<keyword evidence="9" id="KW-1185">Reference proteome</keyword>
<comment type="cofactor">
    <cofactor evidence="1">
        <name>Mg(2+)</name>
        <dbReference type="ChEBI" id="CHEBI:18420"/>
    </cofactor>
</comment>
<evidence type="ECO:0000313" key="8">
    <source>
        <dbReference type="EMBL" id="CDF84173.1"/>
    </source>
</evidence>
<reference evidence="8 9" key="1">
    <citation type="submission" date="2013-03" db="EMBL/GenBank/DDBJ databases">
        <authorList>
            <person name="Linke B."/>
        </authorList>
    </citation>
    <scope>NUCLEOTIDE SEQUENCE [LARGE SCALE GENOMIC DNA]</scope>
    <source>
        <strain evidence="8 9">B13</strain>
    </source>
</reference>